<evidence type="ECO:0000256" key="1">
    <source>
        <dbReference type="ARBA" id="ARBA00008791"/>
    </source>
</evidence>
<dbReference type="InterPro" id="IPR006016">
    <property type="entry name" value="UspA"/>
</dbReference>
<comment type="caution">
    <text evidence="3">The sequence shown here is derived from an EMBL/GenBank/DDBJ whole genome shotgun (WGS) entry which is preliminary data.</text>
</comment>
<dbReference type="AlphaFoldDB" id="A0A1S1Z4W5"/>
<name>A0A1S1Z4W5_FLAPC</name>
<comment type="similarity">
    <text evidence="1">Belongs to the universal stress protein A family.</text>
</comment>
<dbReference type="PANTHER" id="PTHR46268:SF6">
    <property type="entry name" value="UNIVERSAL STRESS PROTEIN UP12"/>
    <property type="match status" value="1"/>
</dbReference>
<dbReference type="CDD" id="cd00293">
    <property type="entry name" value="USP-like"/>
    <property type="match status" value="1"/>
</dbReference>
<feature type="domain" description="UspA" evidence="2">
    <location>
        <begin position="150"/>
        <end position="289"/>
    </location>
</feature>
<dbReference type="Gene3D" id="3.40.50.620">
    <property type="entry name" value="HUPs"/>
    <property type="match status" value="2"/>
</dbReference>
<protein>
    <recommendedName>
        <fullName evidence="2">UspA domain-containing protein</fullName>
    </recommendedName>
</protein>
<dbReference type="InterPro" id="IPR014729">
    <property type="entry name" value="Rossmann-like_a/b/a_fold"/>
</dbReference>
<proteinExistence type="inferred from homology"/>
<evidence type="ECO:0000313" key="3">
    <source>
        <dbReference type="EMBL" id="OHX68334.1"/>
    </source>
</evidence>
<dbReference type="PANTHER" id="PTHR46268">
    <property type="entry name" value="STRESS RESPONSE PROTEIN NHAX"/>
    <property type="match status" value="1"/>
</dbReference>
<evidence type="ECO:0000313" key="4">
    <source>
        <dbReference type="Proteomes" id="UP000179797"/>
    </source>
</evidence>
<gene>
    <name evidence="3" type="ORF">NH26_19270</name>
</gene>
<keyword evidence="4" id="KW-1185">Reference proteome</keyword>
<feature type="domain" description="UspA" evidence="2">
    <location>
        <begin position="4"/>
        <end position="122"/>
    </location>
</feature>
<dbReference type="Pfam" id="PF00582">
    <property type="entry name" value="Usp"/>
    <property type="match status" value="2"/>
</dbReference>
<dbReference type="STRING" id="915059.NH26_19270"/>
<reference evidence="3 4" key="1">
    <citation type="journal article" date="2012" name="Int. J. Syst. Evol. Microbiol.">
        <title>Flammeovirga pacifica sp. nov., isolated from deep-sea sediment.</title>
        <authorList>
            <person name="Xu H."/>
            <person name="Fu Y."/>
            <person name="Yang N."/>
            <person name="Ding Z."/>
            <person name="Lai Q."/>
            <person name="Zeng R."/>
        </authorList>
    </citation>
    <scope>NUCLEOTIDE SEQUENCE [LARGE SCALE GENOMIC DNA]</scope>
    <source>
        <strain evidence="4">DSM 24597 / LMG 26175 / WPAGA1</strain>
    </source>
</reference>
<dbReference type="EMBL" id="JRYR02000001">
    <property type="protein sequence ID" value="OHX68334.1"/>
    <property type="molecule type" value="Genomic_DNA"/>
</dbReference>
<sequence>MSVFKRTIIALDGTDKDIPLLKHASKYIQRNEIEKIYFIHVQESLDLPEEVIEKYPDMLSPLDESIKKDMEELISEHLPFAKELNHELMIEEGDPAETIIKISKRKQASLVILGKTDKKNKTGAIARKIASFSPASIMFAPELLNEEAPKVILPIDFSDTSKEALEQVEEIAQLIDNVEVTAINCYKVPSGYSSTGKSYEEVAKVLEEVSQKKLNHFVSKTKNSDGITTKSVLISDAESVFDAIYKTVKAEGANIVVVGSKSRTWMASMILSSTAEQLLQSDLNIPLLIYKNKKKTLDIFDLFERI</sequence>
<dbReference type="Proteomes" id="UP000179797">
    <property type="component" value="Unassembled WGS sequence"/>
</dbReference>
<dbReference type="PRINTS" id="PR01438">
    <property type="entry name" value="UNVRSLSTRESS"/>
</dbReference>
<dbReference type="RefSeq" id="WP_044227110.1">
    <property type="nucleotide sequence ID" value="NZ_JRYR02000001.1"/>
</dbReference>
<dbReference type="OrthoDB" id="1522996at2"/>
<accession>A0A1S1Z4W5</accession>
<dbReference type="SUPFAM" id="SSF52402">
    <property type="entry name" value="Adenine nucleotide alpha hydrolases-like"/>
    <property type="match status" value="2"/>
</dbReference>
<evidence type="ECO:0000259" key="2">
    <source>
        <dbReference type="Pfam" id="PF00582"/>
    </source>
</evidence>
<organism evidence="3 4">
    <name type="scientific">Flammeovirga pacifica</name>
    <dbReference type="NCBI Taxonomy" id="915059"/>
    <lineage>
        <taxon>Bacteria</taxon>
        <taxon>Pseudomonadati</taxon>
        <taxon>Bacteroidota</taxon>
        <taxon>Cytophagia</taxon>
        <taxon>Cytophagales</taxon>
        <taxon>Flammeovirgaceae</taxon>
        <taxon>Flammeovirga</taxon>
    </lineage>
</organism>
<dbReference type="InterPro" id="IPR006015">
    <property type="entry name" value="Universal_stress_UspA"/>
</dbReference>